<comment type="caution">
    <text evidence="3">The sequence shown here is derived from an EMBL/GenBank/DDBJ whole genome shotgun (WGS) entry which is preliminary data.</text>
</comment>
<proteinExistence type="predicted"/>
<dbReference type="PANTHER" id="PTHR12526">
    <property type="entry name" value="GLYCOSYLTRANSFERASE"/>
    <property type="match status" value="1"/>
</dbReference>
<dbReference type="InterPro" id="IPR001296">
    <property type="entry name" value="Glyco_trans_1"/>
</dbReference>
<evidence type="ECO:0000259" key="2">
    <source>
        <dbReference type="Pfam" id="PF13439"/>
    </source>
</evidence>
<dbReference type="Pfam" id="PF13439">
    <property type="entry name" value="Glyco_transf_4"/>
    <property type="match status" value="1"/>
</dbReference>
<keyword evidence="4" id="KW-1185">Reference proteome</keyword>
<dbReference type="Pfam" id="PF00534">
    <property type="entry name" value="Glycos_transf_1"/>
    <property type="match status" value="1"/>
</dbReference>
<evidence type="ECO:0000313" key="3">
    <source>
        <dbReference type="EMBL" id="GBR73591.1"/>
    </source>
</evidence>
<sequence>MRVWSIFYGNLALNQGPTTHFTELAKGLTKSGVAITGYAPAIGRYKGLNANFQLKYTPTLNLPLVRVVVYDLFLFFRLLFTFPKPDIFYVRVAYFSFFTPLLAKLCRKKLALEINGFVVDDVISKGWPAPLRWISISCEKFLHKIADASIIVTETIYEAVHKAFQIPRQKLFHIKNGVNIEHFKPLDKNACRTALGLDPDREYVGYVGCFTGWDGIEHIVRALPEIQKDFPKVKVLLIGDGSHKSLVEAEVQKLNLANEVIFTGSVAYEDLPKYLNSLTVAVAPYGGSDSIETRNNKGLSSLKCLEYTSAGLPTVVADIPGMDYIASKSGLLIPQGDEKALAEQVKILLGDPVLRERFSKSGREYAVRHCSWQAVADRTKEIFEELTDEKN</sequence>
<dbReference type="CDD" id="cd03801">
    <property type="entry name" value="GT4_PimA-like"/>
    <property type="match status" value="1"/>
</dbReference>
<reference evidence="3 4" key="1">
    <citation type="journal article" date="2019" name="ISME J.">
        <title>Genome analyses of uncultured TG2/ZB3 bacteria in 'Margulisbacteria' specifically attached to ectosymbiotic spirochetes of protists in the termite gut.</title>
        <authorList>
            <person name="Utami Y.D."/>
            <person name="Kuwahara H."/>
            <person name="Igai K."/>
            <person name="Murakami T."/>
            <person name="Sugaya K."/>
            <person name="Morikawa T."/>
            <person name="Nagura Y."/>
            <person name="Yuki M."/>
            <person name="Deevong P."/>
            <person name="Inoue T."/>
            <person name="Kihara K."/>
            <person name="Lo N."/>
            <person name="Yamada A."/>
            <person name="Ohkuma M."/>
            <person name="Hongoh Y."/>
        </authorList>
    </citation>
    <scope>NUCLEOTIDE SEQUENCE [LARGE SCALE GENOMIC DNA]</scope>
    <source>
        <strain evidence="3">NkOx7-01</strain>
    </source>
</reference>
<feature type="domain" description="Glycosyltransferase subfamily 4-like N-terminal" evidence="2">
    <location>
        <begin position="16"/>
        <end position="181"/>
    </location>
</feature>
<feature type="domain" description="Glycosyl transferase family 1" evidence="1">
    <location>
        <begin position="192"/>
        <end position="364"/>
    </location>
</feature>
<keyword evidence="3" id="KW-0808">Transferase</keyword>
<dbReference type="AlphaFoldDB" id="A0A388TAD7"/>
<dbReference type="InterPro" id="IPR028098">
    <property type="entry name" value="Glyco_trans_4-like_N"/>
</dbReference>
<evidence type="ECO:0000259" key="1">
    <source>
        <dbReference type="Pfam" id="PF00534"/>
    </source>
</evidence>
<protein>
    <submittedName>
        <fullName evidence="3">Glycosyl transferase GTB-type super family</fullName>
    </submittedName>
</protein>
<dbReference type="Proteomes" id="UP000269352">
    <property type="component" value="Unassembled WGS sequence"/>
</dbReference>
<accession>A0A388TAD7</accession>
<dbReference type="PANTHER" id="PTHR12526:SF622">
    <property type="entry name" value="GLYCOSYLTRANSFERASE (GROUP I)"/>
    <property type="match status" value="1"/>
</dbReference>
<dbReference type="Gene3D" id="3.40.50.2000">
    <property type="entry name" value="Glycogen Phosphorylase B"/>
    <property type="match status" value="2"/>
</dbReference>
<dbReference type="EMBL" id="BGZN01000014">
    <property type="protein sequence ID" value="GBR73591.1"/>
    <property type="molecule type" value="Genomic_DNA"/>
</dbReference>
<organism evidence="3 4">
    <name type="scientific">Termititenax aidoneus</name>
    <dbReference type="NCBI Taxonomy" id="2218524"/>
    <lineage>
        <taxon>Bacteria</taxon>
        <taxon>Bacillati</taxon>
        <taxon>Candidatus Margulisiibacteriota</taxon>
        <taxon>Candidatus Termititenacia</taxon>
        <taxon>Candidatus Termititenacales</taxon>
        <taxon>Candidatus Termititenacaceae</taxon>
        <taxon>Candidatus Termititenax</taxon>
    </lineage>
</organism>
<evidence type="ECO:0000313" key="4">
    <source>
        <dbReference type="Proteomes" id="UP000269352"/>
    </source>
</evidence>
<dbReference type="GO" id="GO:0016757">
    <property type="term" value="F:glycosyltransferase activity"/>
    <property type="evidence" value="ECO:0007669"/>
    <property type="project" value="InterPro"/>
</dbReference>
<dbReference type="SUPFAM" id="SSF53756">
    <property type="entry name" value="UDP-Glycosyltransferase/glycogen phosphorylase"/>
    <property type="match status" value="1"/>
</dbReference>
<name>A0A388TAD7_TERA1</name>
<gene>
    <name evidence="3" type="ORF">NO1_0939</name>
</gene>